<sequence>MFPFSTPMGRVWLAASLCLALQACAPTIDTLPATELAQPVGPAKRAQLLAPAAIKLDTGYSRELAAKSTWLLIGRLPQGDVYRPIGTILTIEGRQVHEAYLVIRNNTLVGFYLPGEQNYSPLTTTVPLNLGELE</sequence>
<dbReference type="OrthoDB" id="8657429at2"/>
<accession>A0A2N5C4U1</accession>
<dbReference type="EMBL" id="PJRP01000019">
    <property type="protein sequence ID" value="PLP97245.1"/>
    <property type="molecule type" value="Genomic_DNA"/>
</dbReference>
<evidence type="ECO:0000313" key="3">
    <source>
        <dbReference type="Proteomes" id="UP000234341"/>
    </source>
</evidence>
<comment type="caution">
    <text evidence="2">The sequence shown here is derived from an EMBL/GenBank/DDBJ whole genome shotgun (WGS) entry which is preliminary data.</text>
</comment>
<dbReference type="Proteomes" id="UP000234341">
    <property type="component" value="Unassembled WGS sequence"/>
</dbReference>
<name>A0A2N5C4U1_9BURK</name>
<feature type="chain" id="PRO_5014723628" description="Lipoprotein" evidence="1">
    <location>
        <begin position="26"/>
        <end position="134"/>
    </location>
</feature>
<gene>
    <name evidence="2" type="ORF">CYJ10_28435</name>
</gene>
<reference evidence="2 3" key="1">
    <citation type="submission" date="2017-12" db="EMBL/GenBank/DDBJ databases">
        <title>Genome sequence of the active heterotrophic nitrifier-denitrifier, Cupriavidus pauculus UM1.</title>
        <authorList>
            <person name="Putonti C."/>
            <person name="Castignetti D."/>
        </authorList>
    </citation>
    <scope>NUCLEOTIDE SEQUENCE [LARGE SCALE GENOMIC DNA]</scope>
    <source>
        <strain evidence="2 3">UM1</strain>
    </source>
</reference>
<proteinExistence type="predicted"/>
<evidence type="ECO:0000256" key="1">
    <source>
        <dbReference type="SAM" id="SignalP"/>
    </source>
</evidence>
<evidence type="ECO:0008006" key="4">
    <source>
        <dbReference type="Google" id="ProtNLM"/>
    </source>
</evidence>
<keyword evidence="1" id="KW-0732">Signal</keyword>
<evidence type="ECO:0000313" key="2">
    <source>
        <dbReference type="EMBL" id="PLP97245.1"/>
    </source>
</evidence>
<dbReference type="RefSeq" id="WP_101684772.1">
    <property type="nucleotide sequence ID" value="NZ_PJRP01000019.1"/>
</dbReference>
<protein>
    <recommendedName>
        <fullName evidence="4">Lipoprotein</fullName>
    </recommendedName>
</protein>
<feature type="signal peptide" evidence="1">
    <location>
        <begin position="1"/>
        <end position="25"/>
    </location>
</feature>
<organism evidence="2 3">
    <name type="scientific">Cupriavidus pauculus</name>
    <dbReference type="NCBI Taxonomy" id="82633"/>
    <lineage>
        <taxon>Bacteria</taxon>
        <taxon>Pseudomonadati</taxon>
        <taxon>Pseudomonadota</taxon>
        <taxon>Betaproteobacteria</taxon>
        <taxon>Burkholderiales</taxon>
        <taxon>Burkholderiaceae</taxon>
        <taxon>Cupriavidus</taxon>
    </lineage>
</organism>
<dbReference type="AlphaFoldDB" id="A0A2N5C4U1"/>